<keyword evidence="1 5" id="KW-1003">Cell membrane</keyword>
<dbReference type="RefSeq" id="WP_134536510.1">
    <property type="nucleotide sequence ID" value="NZ_SOFG01000024.1"/>
</dbReference>
<reference evidence="7 8" key="1">
    <citation type="submission" date="2019-03" db="EMBL/GenBank/DDBJ databases">
        <title>Genomics of glacier-inhabiting Cryobacterium strains.</title>
        <authorList>
            <person name="Liu Q."/>
            <person name="Xin Y.-H."/>
        </authorList>
    </citation>
    <scope>NUCLEOTIDE SEQUENCE [LARGE SCALE GENOMIC DNA]</scope>
    <source>
        <strain evidence="7 8">MDB2-B</strain>
    </source>
</reference>
<keyword evidence="7" id="KW-0969">Cilium</keyword>
<evidence type="ECO:0000256" key="5">
    <source>
        <dbReference type="RuleBase" id="RU362064"/>
    </source>
</evidence>
<evidence type="ECO:0000256" key="1">
    <source>
        <dbReference type="ARBA" id="ARBA00022475"/>
    </source>
</evidence>
<keyword evidence="3 5" id="KW-1133">Transmembrane helix</keyword>
<protein>
    <recommendedName>
        <fullName evidence="5">Flagellar protein</fullName>
    </recommendedName>
</protein>
<keyword evidence="2 5" id="KW-0812">Transmembrane</keyword>
<accession>A0ABY2IAM6</accession>
<name>A0ABY2IAM6_9MICO</name>
<evidence type="ECO:0000256" key="2">
    <source>
        <dbReference type="ARBA" id="ARBA00022692"/>
    </source>
</evidence>
<comment type="subcellular location">
    <subcellularLocation>
        <location evidence="5">Cell membrane</location>
    </subcellularLocation>
    <subcellularLocation>
        <location evidence="5">Bacterial flagellum basal body</location>
    </subcellularLocation>
</comment>
<feature type="region of interest" description="Disordered" evidence="6">
    <location>
        <begin position="124"/>
        <end position="189"/>
    </location>
</feature>
<feature type="compositionally biased region" description="Low complexity" evidence="6">
    <location>
        <begin position="124"/>
        <end position="136"/>
    </location>
</feature>
<comment type="caution">
    <text evidence="7">The sequence shown here is derived from an EMBL/GenBank/DDBJ whole genome shotgun (WGS) entry which is preliminary data.</text>
</comment>
<evidence type="ECO:0000256" key="6">
    <source>
        <dbReference type="SAM" id="MobiDB-lite"/>
    </source>
</evidence>
<organism evidence="7 8">
    <name type="scientific">Cryobacterium algoricola</name>
    <dbReference type="NCBI Taxonomy" id="1259183"/>
    <lineage>
        <taxon>Bacteria</taxon>
        <taxon>Bacillati</taxon>
        <taxon>Actinomycetota</taxon>
        <taxon>Actinomycetes</taxon>
        <taxon>Micrococcales</taxon>
        <taxon>Microbacteriaceae</taxon>
        <taxon>Cryobacterium</taxon>
    </lineage>
</organism>
<evidence type="ECO:0000313" key="7">
    <source>
        <dbReference type="EMBL" id="TFB83832.1"/>
    </source>
</evidence>
<feature type="transmembrane region" description="Helical" evidence="5">
    <location>
        <begin position="6"/>
        <end position="24"/>
    </location>
</feature>
<evidence type="ECO:0000256" key="3">
    <source>
        <dbReference type="ARBA" id="ARBA00022989"/>
    </source>
</evidence>
<evidence type="ECO:0000256" key="4">
    <source>
        <dbReference type="ARBA" id="ARBA00023136"/>
    </source>
</evidence>
<keyword evidence="7" id="KW-0282">Flagellum</keyword>
<keyword evidence="8" id="KW-1185">Reference proteome</keyword>
<keyword evidence="5" id="KW-0975">Bacterial flagellum</keyword>
<dbReference type="InterPro" id="IPR022781">
    <property type="entry name" value="Flagellar_biosynth_FliO"/>
</dbReference>
<dbReference type="Pfam" id="PF04347">
    <property type="entry name" value="FliO"/>
    <property type="match status" value="1"/>
</dbReference>
<keyword evidence="4 5" id="KW-0472">Membrane</keyword>
<keyword evidence="7" id="KW-0966">Cell projection</keyword>
<evidence type="ECO:0000313" key="8">
    <source>
        <dbReference type="Proteomes" id="UP000297608"/>
    </source>
</evidence>
<proteinExistence type="inferred from homology"/>
<comment type="similarity">
    <text evidence="5">Belongs to the FliO/MopB family.</text>
</comment>
<dbReference type="NCBIfam" id="TIGR03500">
    <property type="entry name" value="FliO_TIGR"/>
    <property type="match status" value="1"/>
</dbReference>
<gene>
    <name evidence="7" type="primary">fliO</name>
    <name evidence="7" type="ORF">E3O44_18500</name>
</gene>
<dbReference type="Proteomes" id="UP000297608">
    <property type="component" value="Unassembled WGS sequence"/>
</dbReference>
<sequence length="189" mass="19717">MDTLLVALRVALSLAVVVGLLWVLQRRMQKGTRRGPKASLVSVVGRQGLGQKASVVVVDVEGRRFVLGVTEQSVTVLHDAVSPAESFATTLHAADADADSRATTGPFARADASTARAYEGAATAAAADDEALPAPLTFRPRHDRGTRAADPAVRDESGPGSSSRPNRLAGSILSPATWQQTAAALRQGR</sequence>
<feature type="compositionally biased region" description="Basic and acidic residues" evidence="6">
    <location>
        <begin position="143"/>
        <end position="157"/>
    </location>
</feature>
<dbReference type="EMBL" id="SOFG01000024">
    <property type="protein sequence ID" value="TFB83832.1"/>
    <property type="molecule type" value="Genomic_DNA"/>
</dbReference>